<feature type="transmembrane region" description="Helical" evidence="1">
    <location>
        <begin position="28"/>
        <end position="47"/>
    </location>
</feature>
<keyword evidence="1" id="KW-0812">Transmembrane</keyword>
<reference evidence="2" key="1">
    <citation type="submission" date="2022-08" db="EMBL/GenBank/DDBJ databases">
        <authorList>
            <consortium name="DOE Joint Genome Institute"/>
            <person name="Min B."/>
            <person name="Riley R."/>
            <person name="Sierra-Patev S."/>
            <person name="Naranjo-Ortiz M."/>
            <person name="Looney B."/>
            <person name="Konkel Z."/>
            <person name="Slot J.C."/>
            <person name="Sakamoto Y."/>
            <person name="Steenwyk J.L."/>
            <person name="Rokas A."/>
            <person name="Carro J."/>
            <person name="Camarero S."/>
            <person name="Ferreira P."/>
            <person name="Molpeceres G."/>
            <person name="Ruiz-Duenas F.J."/>
            <person name="Serrano A."/>
            <person name="Henrissat B."/>
            <person name="Drula E."/>
            <person name="Hughes K.W."/>
            <person name="Mata J.L."/>
            <person name="Ishikawa N.K."/>
            <person name="Vargas-Isla R."/>
            <person name="Ushijima S."/>
            <person name="Smith C.A."/>
            <person name="Ahrendt S."/>
            <person name="Andreopoulos W."/>
            <person name="He G."/>
            <person name="Labutti K."/>
            <person name="Lipzen A."/>
            <person name="Ng V."/>
            <person name="Sandor L."/>
            <person name="Barry K."/>
            <person name="Martinez A.T."/>
            <person name="Xiao Y."/>
            <person name="Gibbons J.G."/>
            <person name="Terashima K."/>
            <person name="Hibbett D.S."/>
            <person name="Grigoriev I.V."/>
        </authorList>
    </citation>
    <scope>NUCLEOTIDE SEQUENCE</scope>
    <source>
        <strain evidence="2">TFB10827</strain>
    </source>
</reference>
<name>A0ABQ8QSG0_9AGAR</name>
<keyword evidence="1" id="KW-0472">Membrane</keyword>
<proteinExistence type="predicted"/>
<sequence length="111" mass="13255">MPRIMRAHIRRPPCLFLYLHQFRYSRELKIACLKLTLTIFLLLLNFRPSWKILALLKRWMIFLHTIAILQYLVASTKVIRTQNSHSTRQTGNQNLFPTPTLDSRSTFLTWI</sequence>
<comment type="caution">
    <text evidence="2">The sequence shown here is derived from an EMBL/GenBank/DDBJ whole genome shotgun (WGS) entry which is preliminary data.</text>
</comment>
<dbReference type="Proteomes" id="UP001163828">
    <property type="component" value="Unassembled WGS sequence"/>
</dbReference>
<keyword evidence="1" id="KW-1133">Transmembrane helix</keyword>
<organism evidence="2 3">
    <name type="scientific">Lentinula boryana</name>
    <dbReference type="NCBI Taxonomy" id="40481"/>
    <lineage>
        <taxon>Eukaryota</taxon>
        <taxon>Fungi</taxon>
        <taxon>Dikarya</taxon>
        <taxon>Basidiomycota</taxon>
        <taxon>Agaricomycotina</taxon>
        <taxon>Agaricomycetes</taxon>
        <taxon>Agaricomycetidae</taxon>
        <taxon>Agaricales</taxon>
        <taxon>Marasmiineae</taxon>
        <taxon>Omphalotaceae</taxon>
        <taxon>Lentinula</taxon>
    </lineage>
</organism>
<feature type="non-terminal residue" evidence="2">
    <location>
        <position position="111"/>
    </location>
</feature>
<protein>
    <submittedName>
        <fullName evidence="2">Uncharacterized protein</fullName>
    </submittedName>
</protein>
<evidence type="ECO:0000256" key="1">
    <source>
        <dbReference type="SAM" id="Phobius"/>
    </source>
</evidence>
<keyword evidence="3" id="KW-1185">Reference proteome</keyword>
<evidence type="ECO:0000313" key="3">
    <source>
        <dbReference type="Proteomes" id="UP001163828"/>
    </source>
</evidence>
<accession>A0ABQ8QSG0</accession>
<evidence type="ECO:0000313" key="2">
    <source>
        <dbReference type="EMBL" id="KAJ4001459.1"/>
    </source>
</evidence>
<feature type="transmembrane region" description="Helical" evidence="1">
    <location>
        <begin position="59"/>
        <end position="79"/>
    </location>
</feature>
<dbReference type="EMBL" id="MU790509">
    <property type="protein sequence ID" value="KAJ4001459.1"/>
    <property type="molecule type" value="Genomic_DNA"/>
</dbReference>
<gene>
    <name evidence="2" type="ORF">F5050DRAFT_1723916</name>
</gene>